<dbReference type="GO" id="GO:0043448">
    <property type="term" value="P:alkane catabolic process"/>
    <property type="evidence" value="ECO:0007669"/>
    <property type="project" value="TreeGrafter"/>
</dbReference>
<evidence type="ECO:0000256" key="2">
    <source>
        <dbReference type="SAM" id="SignalP"/>
    </source>
</evidence>
<protein>
    <recommendedName>
        <fullName evidence="5">Lipoprotein</fullName>
    </recommendedName>
</protein>
<gene>
    <name evidence="3" type="ORF">CDO52_06045</name>
</gene>
<evidence type="ECO:0008006" key="5">
    <source>
        <dbReference type="Google" id="ProtNLM"/>
    </source>
</evidence>
<feature type="signal peptide" evidence="2">
    <location>
        <begin position="1"/>
        <end position="20"/>
    </location>
</feature>
<feature type="chain" id="PRO_5039443132" description="Lipoprotein" evidence="2">
    <location>
        <begin position="21"/>
        <end position="205"/>
    </location>
</feature>
<dbReference type="EMBL" id="CP022753">
    <property type="protein sequence ID" value="ASU82412.1"/>
    <property type="molecule type" value="Genomic_DNA"/>
</dbReference>
<keyword evidence="2" id="KW-0732">Signal</keyword>
<sequence length="205" mass="20553">MDRKRTVRAGNKTLISVGMAAILLTAAGCTGDGDSGYGGYGGADKDSATSDEGQNGAAATLQVAADTSVGEVVTDADGYTLYMFTQDSTEPPTSNCDADCAKQWPPALTEGEPTAEGVESELIGTIEREDGGTQLTLAGWPIYRYAGDVSPGDVNGQGMGGTWYAVTPEGKQAEGTGAVGDSEDGASPGTQGTQGTDEGGGSGGY</sequence>
<reference evidence="3 4" key="1">
    <citation type="submission" date="2017-08" db="EMBL/GenBank/DDBJ databases">
        <title>The complete genome sequence of Nocardiopsis gilva YIM 90087.</title>
        <authorList>
            <person name="Yin M."/>
            <person name="Tang S."/>
        </authorList>
    </citation>
    <scope>NUCLEOTIDE SEQUENCE [LARGE SCALE GENOMIC DNA]</scope>
    <source>
        <strain evidence="3 4">YIM 90087</strain>
    </source>
</reference>
<name>A0A223S2Q6_9ACTN</name>
<dbReference type="PANTHER" id="PTHR39335:SF1">
    <property type="entry name" value="BLL4220 PROTEIN"/>
    <property type="match status" value="1"/>
</dbReference>
<organism evidence="3 4">
    <name type="scientific">Nocardiopsis gilva YIM 90087</name>
    <dbReference type="NCBI Taxonomy" id="1235441"/>
    <lineage>
        <taxon>Bacteria</taxon>
        <taxon>Bacillati</taxon>
        <taxon>Actinomycetota</taxon>
        <taxon>Actinomycetes</taxon>
        <taxon>Streptosporangiales</taxon>
        <taxon>Nocardiopsidaceae</taxon>
        <taxon>Nocardiopsis</taxon>
    </lineage>
</organism>
<evidence type="ECO:0000313" key="3">
    <source>
        <dbReference type="EMBL" id="ASU82412.1"/>
    </source>
</evidence>
<dbReference type="KEGG" id="ngv:CDO52_06045"/>
<proteinExistence type="predicted"/>
<keyword evidence="4" id="KW-1185">Reference proteome</keyword>
<dbReference type="Proteomes" id="UP000215005">
    <property type="component" value="Chromosome"/>
</dbReference>
<dbReference type="Pfam" id="PF03640">
    <property type="entry name" value="Lipoprotein_15"/>
    <property type="match status" value="2"/>
</dbReference>
<dbReference type="InterPro" id="IPR005297">
    <property type="entry name" value="Lipoprotein_repeat"/>
</dbReference>
<dbReference type="PROSITE" id="PS51257">
    <property type="entry name" value="PROKAR_LIPOPROTEIN"/>
    <property type="match status" value="1"/>
</dbReference>
<dbReference type="AlphaFoldDB" id="A0A223S2Q6"/>
<dbReference type="OrthoDB" id="597632at2"/>
<dbReference type="PANTHER" id="PTHR39335">
    <property type="entry name" value="BLL4220 PROTEIN"/>
    <property type="match status" value="1"/>
</dbReference>
<evidence type="ECO:0000256" key="1">
    <source>
        <dbReference type="SAM" id="MobiDB-lite"/>
    </source>
</evidence>
<evidence type="ECO:0000313" key="4">
    <source>
        <dbReference type="Proteomes" id="UP000215005"/>
    </source>
</evidence>
<accession>A0A223S2Q6</accession>
<feature type="region of interest" description="Disordered" evidence="1">
    <location>
        <begin position="168"/>
        <end position="205"/>
    </location>
</feature>